<proteinExistence type="predicted"/>
<comment type="caution">
    <text evidence="2">The sequence shown here is derived from an EMBL/GenBank/DDBJ whole genome shotgun (WGS) entry which is preliminary data.</text>
</comment>
<dbReference type="EMBL" id="BDIP01002784">
    <property type="protein sequence ID" value="GCA63244.1"/>
    <property type="molecule type" value="Genomic_DNA"/>
</dbReference>
<evidence type="ECO:0000313" key="2">
    <source>
        <dbReference type="EMBL" id="GCA63244.1"/>
    </source>
</evidence>
<reference evidence="2 3" key="1">
    <citation type="journal article" date="2018" name="PLoS ONE">
        <title>The draft genome of Kipferlia bialata reveals reductive genome evolution in fornicate parasites.</title>
        <authorList>
            <person name="Tanifuji G."/>
            <person name="Takabayashi S."/>
            <person name="Kume K."/>
            <person name="Takagi M."/>
            <person name="Nakayama T."/>
            <person name="Kamikawa R."/>
            <person name="Inagaki Y."/>
            <person name="Hashimoto T."/>
        </authorList>
    </citation>
    <scope>NUCLEOTIDE SEQUENCE [LARGE SCALE GENOMIC DNA]</scope>
    <source>
        <strain evidence="2">NY0173</strain>
    </source>
</reference>
<evidence type="ECO:0000313" key="3">
    <source>
        <dbReference type="Proteomes" id="UP000265618"/>
    </source>
</evidence>
<evidence type="ECO:0000256" key="1">
    <source>
        <dbReference type="SAM" id="MobiDB-lite"/>
    </source>
</evidence>
<sequence length="121" mass="12431">MDLNVSVSSSVAASEPVEAPVEPLVEATEAEEAQDIACRPSIPSAEEVETEVEPAVEAEALCESDTPSAGVTEVGAEVEEAEEVRHPAAVHPPPFIAEAEAEDEGDAPLPVALPPTLPLAV</sequence>
<feature type="compositionally biased region" description="Pro residues" evidence="1">
    <location>
        <begin position="111"/>
        <end position="121"/>
    </location>
</feature>
<keyword evidence="3" id="KW-1185">Reference proteome</keyword>
<feature type="non-terminal residue" evidence="2">
    <location>
        <position position="121"/>
    </location>
</feature>
<feature type="region of interest" description="Disordered" evidence="1">
    <location>
        <begin position="61"/>
        <end position="121"/>
    </location>
</feature>
<accession>A0A391NNG9</accession>
<gene>
    <name evidence="2" type="ORF">KIPB_008749</name>
</gene>
<name>A0A391NNG9_9EUKA</name>
<dbReference type="AlphaFoldDB" id="A0A391NNG9"/>
<feature type="region of interest" description="Disordered" evidence="1">
    <location>
        <begin position="1"/>
        <end position="21"/>
    </location>
</feature>
<organism evidence="2 3">
    <name type="scientific">Kipferlia bialata</name>
    <dbReference type="NCBI Taxonomy" id="797122"/>
    <lineage>
        <taxon>Eukaryota</taxon>
        <taxon>Metamonada</taxon>
        <taxon>Carpediemonas-like organisms</taxon>
        <taxon>Kipferlia</taxon>
    </lineage>
</organism>
<protein>
    <submittedName>
        <fullName evidence="2">Uncharacterized protein</fullName>
    </submittedName>
</protein>
<dbReference type="Proteomes" id="UP000265618">
    <property type="component" value="Unassembled WGS sequence"/>
</dbReference>